<reference evidence="1 2" key="1">
    <citation type="submission" date="2015-04" db="EMBL/GenBank/DDBJ databases">
        <authorList>
            <consortium name="Pathogen Informatics"/>
        </authorList>
    </citation>
    <scope>NUCLEOTIDE SEQUENCE [LARGE SCALE GENOMIC DNA]</scope>
    <source>
        <strain evidence="1 2">SGS1</strain>
    </source>
</reference>
<evidence type="ECO:0000313" key="1">
    <source>
        <dbReference type="EMBL" id="CRH00208.1"/>
    </source>
</evidence>
<name>A0A1J1H5M4_PLARL</name>
<dbReference type="EMBL" id="LN835304">
    <property type="protein sequence ID" value="CRH00208.1"/>
    <property type="molecule type" value="Genomic_DNA"/>
</dbReference>
<dbReference type="AlphaFoldDB" id="A0A1J1H5M4"/>
<dbReference type="OrthoDB" id="377727at2759"/>
<keyword evidence="2" id="KW-1185">Reference proteome</keyword>
<evidence type="ECO:0000313" key="2">
    <source>
        <dbReference type="Proteomes" id="UP000220158"/>
    </source>
</evidence>
<gene>
    <name evidence="1" type="ORF">PRELSG_0931100</name>
</gene>
<proteinExistence type="predicted"/>
<organism evidence="1 2">
    <name type="scientific">Plasmodium relictum</name>
    <dbReference type="NCBI Taxonomy" id="85471"/>
    <lineage>
        <taxon>Eukaryota</taxon>
        <taxon>Sar</taxon>
        <taxon>Alveolata</taxon>
        <taxon>Apicomplexa</taxon>
        <taxon>Aconoidasida</taxon>
        <taxon>Haemosporida</taxon>
        <taxon>Plasmodiidae</taxon>
        <taxon>Plasmodium</taxon>
        <taxon>Plasmodium (Haemamoeba)</taxon>
    </lineage>
</organism>
<dbReference type="KEGG" id="prel:PRELSG_0931100"/>
<dbReference type="GeneID" id="39736323"/>
<sequence>MINLTKSLYFLLQNERKINVHRLKIPEIIKLLNKNKEVKKDDLDNINIQIINNISHIDPQKIIRNICNNVRIKEDLKSLKKKIYFNHLLLRTIVNNKNLQIYEFKEYKNNKLNESLIKTQENVRKIYGRSKRNLNKKIPINTSYEKKELESKSNLDIDNSYELSNKNFKIFDLTINYNSFILENILKNICLYIYNFKMLNNLNQEEKGGYEMISVLLISNIFHNFFQLKYGYKYIVHFLNGLSLYKIKKKVNISNLNFKLINDYLMNIKENNIFEKERDISFVIHYLSNYEKEDYHIYNKRGNVEEYDYIHKFEEESKKTTYIVDTKENILLSYNISESFLNYFLNIILNKYNVEKMSFSNYCLLIHLYSMSNHFVTDFFTYFPVLFLKNKMYKDISTLIILLNSCIFFLKGKSFLTNFNSFYIHINSDRDNKLIGEKSTMNILQEKIYSLIEQIINYLLLNKEIMNNNHLLQVLEIFSYIKYNKKLFSYIFNQINNSLCLLNKYQIFYFLNSLSNYDIIYNETKNIIYAQTVKDIDQYSNYEINQLEKHLQIKY</sequence>
<dbReference type="Proteomes" id="UP000220158">
    <property type="component" value="Chromosome 9"/>
</dbReference>
<dbReference type="VEuPathDB" id="PlasmoDB:PRELSG_0931100"/>
<dbReference type="RefSeq" id="XP_028533212.1">
    <property type="nucleotide sequence ID" value="XM_028676754.1"/>
</dbReference>
<accession>A0A1J1H5M4</accession>
<protein>
    <submittedName>
        <fullName evidence="1">Uncharacterized protein</fullName>
    </submittedName>
</protein>